<dbReference type="CDD" id="cd00051">
    <property type="entry name" value="EFh"/>
    <property type="match status" value="2"/>
</dbReference>
<evidence type="ECO:0000256" key="4">
    <source>
        <dbReference type="ARBA" id="ARBA00022737"/>
    </source>
</evidence>
<dbReference type="InterPro" id="IPR028846">
    <property type="entry name" value="Recoverin"/>
</dbReference>
<accession>A0A7I8WC02</accession>
<dbReference type="EMBL" id="CAJFCJ010000028">
    <property type="protein sequence ID" value="CAD5125638.1"/>
    <property type="molecule type" value="Genomic_DNA"/>
</dbReference>
<feature type="domain" description="EF-hand" evidence="7">
    <location>
        <begin position="102"/>
        <end position="137"/>
    </location>
</feature>
<dbReference type="PROSITE" id="PS50222">
    <property type="entry name" value="EF_HAND_2"/>
    <property type="match status" value="3"/>
</dbReference>
<dbReference type="InterPro" id="IPR018247">
    <property type="entry name" value="EF_Hand_1_Ca_BS"/>
</dbReference>
<evidence type="ECO:0000313" key="8">
    <source>
        <dbReference type="EMBL" id="CAD5125638.1"/>
    </source>
</evidence>
<dbReference type="SMART" id="SM00054">
    <property type="entry name" value="EFh"/>
    <property type="match status" value="3"/>
</dbReference>
<dbReference type="PROSITE" id="PS00018">
    <property type="entry name" value="EF_HAND_1"/>
    <property type="match status" value="3"/>
</dbReference>
<evidence type="ECO:0000256" key="1">
    <source>
        <dbReference type="ARBA" id="ARBA00006049"/>
    </source>
</evidence>
<comment type="caution">
    <text evidence="8">The sequence shown here is derived from an EMBL/GenBank/DDBJ whole genome shotgun (WGS) entry which is preliminary data.</text>
</comment>
<comment type="similarity">
    <text evidence="1">Belongs to the recoverin family.</text>
</comment>
<dbReference type="Gene3D" id="1.10.238.10">
    <property type="entry name" value="EF-hand"/>
    <property type="match status" value="1"/>
</dbReference>
<evidence type="ECO:0000256" key="3">
    <source>
        <dbReference type="ARBA" id="ARBA00022723"/>
    </source>
</evidence>
<dbReference type="Proteomes" id="UP000549394">
    <property type="component" value="Unassembled WGS sequence"/>
</dbReference>
<evidence type="ECO:0000256" key="5">
    <source>
        <dbReference type="ARBA" id="ARBA00022837"/>
    </source>
</evidence>
<sequence>MGSSTSREDSDELGLEESFVHDLKENTHFKSKEIREWHEKFKKDFPSGHIRRHEFRKMYSELTAKDSNELADYVFDAYDQDRNGRIDFKEFMTTLSVTCRGSTEERLYWVFDMYDIDGTGALTRDEVIKVLKAVFRMKGKEAAEEKACVQADSIFQKLDKDKDGLISKDEFCNVASKEVDVSKIFNIAS</sequence>
<keyword evidence="6" id="KW-0449">Lipoprotein</keyword>
<feature type="domain" description="EF-hand" evidence="7">
    <location>
        <begin position="146"/>
        <end position="181"/>
    </location>
</feature>
<evidence type="ECO:0000256" key="6">
    <source>
        <dbReference type="ARBA" id="ARBA00023288"/>
    </source>
</evidence>
<keyword evidence="2" id="KW-0519">Myristate</keyword>
<name>A0A7I8WC02_9ANNE</name>
<dbReference type="OrthoDB" id="191686at2759"/>
<keyword evidence="4" id="KW-0677">Repeat</keyword>
<dbReference type="PANTHER" id="PTHR23055">
    <property type="entry name" value="CALCIUM BINDING PROTEINS"/>
    <property type="match status" value="1"/>
</dbReference>
<gene>
    <name evidence="8" type="ORF">DGYR_LOCUS12984</name>
</gene>
<proteinExistence type="inferred from homology"/>
<dbReference type="SUPFAM" id="SSF47473">
    <property type="entry name" value="EF-hand"/>
    <property type="match status" value="1"/>
</dbReference>
<dbReference type="GO" id="GO:0005509">
    <property type="term" value="F:calcium ion binding"/>
    <property type="evidence" value="ECO:0007669"/>
    <property type="project" value="InterPro"/>
</dbReference>
<dbReference type="PRINTS" id="PR00450">
    <property type="entry name" value="RECOVERIN"/>
</dbReference>
<evidence type="ECO:0000313" key="9">
    <source>
        <dbReference type="Proteomes" id="UP000549394"/>
    </source>
</evidence>
<dbReference type="InterPro" id="IPR002048">
    <property type="entry name" value="EF_hand_dom"/>
</dbReference>
<dbReference type="Pfam" id="PF13499">
    <property type="entry name" value="EF-hand_7"/>
    <property type="match status" value="1"/>
</dbReference>
<feature type="domain" description="EF-hand" evidence="7">
    <location>
        <begin position="66"/>
        <end position="101"/>
    </location>
</feature>
<dbReference type="AlphaFoldDB" id="A0A7I8WC02"/>
<evidence type="ECO:0000256" key="2">
    <source>
        <dbReference type="ARBA" id="ARBA00022707"/>
    </source>
</evidence>
<reference evidence="8 9" key="1">
    <citation type="submission" date="2020-08" db="EMBL/GenBank/DDBJ databases">
        <authorList>
            <person name="Hejnol A."/>
        </authorList>
    </citation>
    <scope>NUCLEOTIDE SEQUENCE [LARGE SCALE GENOMIC DNA]</scope>
</reference>
<keyword evidence="3" id="KW-0479">Metal-binding</keyword>
<dbReference type="Pfam" id="PF13833">
    <property type="entry name" value="EF-hand_8"/>
    <property type="match status" value="1"/>
</dbReference>
<organism evidence="8 9">
    <name type="scientific">Dimorphilus gyrociliatus</name>
    <dbReference type="NCBI Taxonomy" id="2664684"/>
    <lineage>
        <taxon>Eukaryota</taxon>
        <taxon>Metazoa</taxon>
        <taxon>Spiralia</taxon>
        <taxon>Lophotrochozoa</taxon>
        <taxon>Annelida</taxon>
        <taxon>Polychaeta</taxon>
        <taxon>Polychaeta incertae sedis</taxon>
        <taxon>Dinophilidae</taxon>
        <taxon>Dimorphilus</taxon>
    </lineage>
</organism>
<keyword evidence="9" id="KW-1185">Reference proteome</keyword>
<dbReference type="PANTHER" id="PTHR23055:SF178">
    <property type="entry name" value="NEUROCALCIN HOMOLOG"/>
    <property type="match status" value="1"/>
</dbReference>
<dbReference type="InterPro" id="IPR011992">
    <property type="entry name" value="EF-hand-dom_pair"/>
</dbReference>
<protein>
    <submittedName>
        <fullName evidence="8">DgyrCDS13837</fullName>
    </submittedName>
</protein>
<keyword evidence="5" id="KW-0106">Calcium</keyword>
<evidence type="ECO:0000259" key="7">
    <source>
        <dbReference type="PROSITE" id="PS50222"/>
    </source>
</evidence>